<dbReference type="InterPro" id="IPR020616">
    <property type="entry name" value="Thiolase_N"/>
</dbReference>
<dbReference type="OrthoDB" id="9764638at2"/>
<protein>
    <submittedName>
        <fullName evidence="10">Acetyl-CoA acetyltransferase</fullName>
        <ecNumber evidence="10">2.3.1.9</ecNumber>
    </submittedName>
</protein>
<dbReference type="NCBIfam" id="TIGR01930">
    <property type="entry name" value="AcCoA-C-Actrans"/>
    <property type="match status" value="1"/>
</dbReference>
<dbReference type="PROSITE" id="PS00098">
    <property type="entry name" value="THIOLASE_1"/>
    <property type="match status" value="1"/>
</dbReference>
<dbReference type="PANTHER" id="PTHR18919:SF138">
    <property type="entry name" value="ACETYL-COA C-ACETYLTRANSFERASE"/>
    <property type="match status" value="1"/>
</dbReference>
<dbReference type="EC" id="2.3.1.9" evidence="10"/>
<dbReference type="Gene3D" id="3.40.47.10">
    <property type="match status" value="2"/>
</dbReference>
<dbReference type="FunFam" id="3.40.47.10:FF:000010">
    <property type="entry name" value="Acetyl-CoA acetyltransferase (Thiolase)"/>
    <property type="match status" value="1"/>
</dbReference>
<evidence type="ECO:0000256" key="3">
    <source>
        <dbReference type="ARBA" id="ARBA00022752"/>
    </source>
</evidence>
<accession>A0A0H2MF70</accession>
<dbReference type="GO" id="GO:0003985">
    <property type="term" value="F:acetyl-CoA C-acetyltransferase activity"/>
    <property type="evidence" value="ECO:0007669"/>
    <property type="project" value="UniProtKB-EC"/>
</dbReference>
<dbReference type="PROSITE" id="PS00099">
    <property type="entry name" value="THIOLASE_3"/>
    <property type="match status" value="1"/>
</dbReference>
<organism evidence="10 11">
    <name type="scientific">Kiloniella spongiae</name>
    <dbReference type="NCBI Taxonomy" id="1489064"/>
    <lineage>
        <taxon>Bacteria</taxon>
        <taxon>Pseudomonadati</taxon>
        <taxon>Pseudomonadota</taxon>
        <taxon>Alphaproteobacteria</taxon>
        <taxon>Rhodospirillales</taxon>
        <taxon>Kiloniellaceae</taxon>
        <taxon>Kiloniella</taxon>
    </lineage>
</organism>
<comment type="caution">
    <text evidence="10">The sequence shown here is derived from an EMBL/GenBank/DDBJ whole genome shotgun (WGS) entry which is preliminary data.</text>
</comment>
<dbReference type="InterPro" id="IPR020610">
    <property type="entry name" value="Thiolase_AS"/>
</dbReference>
<evidence type="ECO:0000256" key="5">
    <source>
        <dbReference type="ARBA" id="ARBA00037924"/>
    </source>
</evidence>
<dbReference type="AlphaFoldDB" id="A0A0H2MF70"/>
<dbReference type="EMBL" id="LAQL01000005">
    <property type="protein sequence ID" value="KLN61194.1"/>
    <property type="molecule type" value="Genomic_DNA"/>
</dbReference>
<dbReference type="InterPro" id="IPR016039">
    <property type="entry name" value="Thiolase-like"/>
</dbReference>
<evidence type="ECO:0000256" key="4">
    <source>
        <dbReference type="ARBA" id="ARBA00023315"/>
    </source>
</evidence>
<evidence type="ECO:0000259" key="9">
    <source>
        <dbReference type="Pfam" id="PF02803"/>
    </source>
</evidence>
<keyword evidence="3" id="KW-0583">PHB biosynthesis</keyword>
<dbReference type="GO" id="GO:0042619">
    <property type="term" value="P:poly-hydroxybutyrate biosynthetic process"/>
    <property type="evidence" value="ECO:0007669"/>
    <property type="project" value="UniProtKB-KW"/>
</dbReference>
<sequence length="394" mass="41183">MSDPIVIVSAARTPMGSFQGTLSPLSTTDLGAEAIKAAVSRSGISAEDIQEVMMGCVLPAGLGQAPARQAAIKGGLPLSAGCTTVNKVCGSGMKTVMLAHDTIASGSVDIVVAGGMESMTNAPYILPKARNGMRMGHGTVVDHMFMDGLEDAYFDKGGLMGTFAEATADKYKATREEQDSFAIESLNRAKQATEAGYFKEEIKPLTVKNRKSETLVENDEQPFKVDTNKIPNLRPAFRPDGTVTAASSSSISDGAAALVLMRKSEADKRGLKPLASIKAHATHSQEPCWFTTAPVGAIEKVQDKAGWSRDDVDLYEINEAFAIVTLAAIKDLDLDPAKVNVNGGACALGHPIGASGTRLIVTLLHALKRTGGSKGIASLCIGGGEATALAVELY</sequence>
<feature type="active site" description="Proton acceptor" evidence="6">
    <location>
        <position position="350"/>
    </location>
</feature>
<dbReference type="InterPro" id="IPR020615">
    <property type="entry name" value="Thiolase_acyl_enz_int_AS"/>
</dbReference>
<dbReference type="InterPro" id="IPR002155">
    <property type="entry name" value="Thiolase"/>
</dbReference>
<feature type="domain" description="Thiolase C-terminal" evidence="9">
    <location>
        <begin position="271"/>
        <end position="392"/>
    </location>
</feature>
<dbReference type="Proteomes" id="UP000035444">
    <property type="component" value="Unassembled WGS sequence"/>
</dbReference>
<evidence type="ECO:0000256" key="2">
    <source>
        <dbReference type="ARBA" id="ARBA00022679"/>
    </source>
</evidence>
<evidence type="ECO:0000313" key="10">
    <source>
        <dbReference type="EMBL" id="KLN61194.1"/>
    </source>
</evidence>
<feature type="active site" description="Proton acceptor" evidence="6">
    <location>
        <position position="380"/>
    </location>
</feature>
<reference evidence="10 11" key="1">
    <citation type="submission" date="2015-03" db="EMBL/GenBank/DDBJ databases">
        <title>Genome Sequence of Kiloniella spongiae MEBiC09566, isolated from a marine sponge.</title>
        <authorList>
            <person name="Shao Z."/>
            <person name="Wang L."/>
            <person name="Li X."/>
        </authorList>
    </citation>
    <scope>NUCLEOTIDE SEQUENCE [LARGE SCALE GENOMIC DNA]</scope>
    <source>
        <strain evidence="10 11">MEBiC09566</strain>
    </source>
</reference>
<keyword evidence="2 7" id="KW-0808">Transferase</keyword>
<dbReference type="Pfam" id="PF02803">
    <property type="entry name" value="Thiolase_C"/>
    <property type="match status" value="1"/>
</dbReference>
<evidence type="ECO:0000313" key="11">
    <source>
        <dbReference type="Proteomes" id="UP000035444"/>
    </source>
</evidence>
<dbReference type="STRING" id="1489064.WH96_08540"/>
<gene>
    <name evidence="10" type="ORF">WH96_08540</name>
</gene>
<evidence type="ECO:0000256" key="7">
    <source>
        <dbReference type="RuleBase" id="RU003557"/>
    </source>
</evidence>
<comment type="pathway">
    <text evidence="5">Metabolic intermediate biosynthesis; (R)-mevalonate biosynthesis; (R)-mevalonate from acetyl-CoA: step 1/3.</text>
</comment>
<evidence type="ECO:0000256" key="1">
    <source>
        <dbReference type="ARBA" id="ARBA00010982"/>
    </source>
</evidence>
<keyword evidence="11" id="KW-1185">Reference proteome</keyword>
<dbReference type="InterPro" id="IPR020617">
    <property type="entry name" value="Thiolase_C"/>
</dbReference>
<evidence type="ECO:0000259" key="8">
    <source>
        <dbReference type="Pfam" id="PF00108"/>
    </source>
</evidence>
<evidence type="ECO:0000256" key="6">
    <source>
        <dbReference type="PIRSR" id="PIRSR000429-1"/>
    </source>
</evidence>
<dbReference type="PANTHER" id="PTHR18919">
    <property type="entry name" value="ACETYL-COA C-ACYLTRANSFERASE"/>
    <property type="match status" value="1"/>
</dbReference>
<dbReference type="RefSeq" id="WP_047763743.1">
    <property type="nucleotide sequence ID" value="NZ_LAQL01000005.1"/>
</dbReference>
<dbReference type="PIRSF" id="PIRSF000429">
    <property type="entry name" value="Ac-CoA_Ac_transf"/>
    <property type="match status" value="1"/>
</dbReference>
<feature type="domain" description="Thiolase N-terminal" evidence="8">
    <location>
        <begin position="5"/>
        <end position="264"/>
    </location>
</feature>
<dbReference type="PATRIC" id="fig|1489064.4.peg.2975"/>
<dbReference type="SUPFAM" id="SSF53901">
    <property type="entry name" value="Thiolase-like"/>
    <property type="match status" value="2"/>
</dbReference>
<dbReference type="Pfam" id="PF00108">
    <property type="entry name" value="Thiolase_N"/>
    <property type="match status" value="1"/>
</dbReference>
<dbReference type="CDD" id="cd00751">
    <property type="entry name" value="thiolase"/>
    <property type="match status" value="1"/>
</dbReference>
<name>A0A0H2MF70_9PROT</name>
<keyword evidence="4 7" id="KW-0012">Acyltransferase</keyword>
<comment type="similarity">
    <text evidence="1 7">Belongs to the thiolase-like superfamily. Thiolase family.</text>
</comment>
<dbReference type="GO" id="GO:0044281">
    <property type="term" value="P:small molecule metabolic process"/>
    <property type="evidence" value="ECO:0007669"/>
    <property type="project" value="UniProtKB-ARBA"/>
</dbReference>
<feature type="active site" description="Acyl-thioester intermediate" evidence="6">
    <location>
        <position position="89"/>
    </location>
</feature>
<proteinExistence type="inferred from homology"/>